<dbReference type="PANTHER" id="PTHR47706:SF9">
    <property type="entry name" value="NMRA-LIKE DOMAIN-CONTAINING PROTEIN-RELATED"/>
    <property type="match status" value="1"/>
</dbReference>
<organism evidence="4 5">
    <name type="scientific">Staphylotrichum tortipilum</name>
    <dbReference type="NCBI Taxonomy" id="2831512"/>
    <lineage>
        <taxon>Eukaryota</taxon>
        <taxon>Fungi</taxon>
        <taxon>Dikarya</taxon>
        <taxon>Ascomycota</taxon>
        <taxon>Pezizomycotina</taxon>
        <taxon>Sordariomycetes</taxon>
        <taxon>Sordariomycetidae</taxon>
        <taxon>Sordariales</taxon>
        <taxon>Chaetomiaceae</taxon>
        <taxon>Staphylotrichum</taxon>
    </lineage>
</organism>
<dbReference type="SUPFAM" id="SSF51735">
    <property type="entry name" value="NAD(P)-binding Rossmann-fold domains"/>
    <property type="match status" value="1"/>
</dbReference>
<comment type="caution">
    <text evidence="4">The sequence shown here is derived from an EMBL/GenBank/DDBJ whole genome shotgun (WGS) entry which is preliminary data.</text>
</comment>
<evidence type="ECO:0000313" key="5">
    <source>
        <dbReference type="Proteomes" id="UP001303889"/>
    </source>
</evidence>
<dbReference type="GO" id="GO:0016491">
    <property type="term" value="F:oxidoreductase activity"/>
    <property type="evidence" value="ECO:0007669"/>
    <property type="project" value="UniProtKB-KW"/>
</dbReference>
<dbReference type="EMBL" id="MU855558">
    <property type="protein sequence ID" value="KAK3901748.1"/>
    <property type="molecule type" value="Genomic_DNA"/>
</dbReference>
<accession>A0AAN6MKW2</accession>
<evidence type="ECO:0000259" key="3">
    <source>
        <dbReference type="Pfam" id="PF05368"/>
    </source>
</evidence>
<dbReference type="Gene3D" id="3.40.50.720">
    <property type="entry name" value="NAD(P)-binding Rossmann-like Domain"/>
    <property type="match status" value="1"/>
</dbReference>
<evidence type="ECO:0000256" key="2">
    <source>
        <dbReference type="ARBA" id="ARBA00023002"/>
    </source>
</evidence>
<gene>
    <name evidence="4" type="ORF">C8A05DRAFT_34580</name>
</gene>
<dbReference type="Pfam" id="PF05368">
    <property type="entry name" value="NmrA"/>
    <property type="match status" value="1"/>
</dbReference>
<dbReference type="AlphaFoldDB" id="A0AAN6MKW2"/>
<dbReference type="InterPro" id="IPR008030">
    <property type="entry name" value="NmrA-like"/>
</dbReference>
<proteinExistence type="predicted"/>
<dbReference type="Proteomes" id="UP001303889">
    <property type="component" value="Unassembled WGS sequence"/>
</dbReference>
<reference evidence="4" key="2">
    <citation type="submission" date="2023-05" db="EMBL/GenBank/DDBJ databases">
        <authorList>
            <consortium name="Lawrence Berkeley National Laboratory"/>
            <person name="Steindorff A."/>
            <person name="Hensen N."/>
            <person name="Bonometti L."/>
            <person name="Westerberg I."/>
            <person name="Brannstrom I.O."/>
            <person name="Guillou S."/>
            <person name="Cros-Aarteil S."/>
            <person name="Calhoun S."/>
            <person name="Haridas S."/>
            <person name="Kuo A."/>
            <person name="Mondo S."/>
            <person name="Pangilinan J."/>
            <person name="Riley R."/>
            <person name="Labutti K."/>
            <person name="Andreopoulos B."/>
            <person name="Lipzen A."/>
            <person name="Chen C."/>
            <person name="Yanf M."/>
            <person name="Daum C."/>
            <person name="Ng V."/>
            <person name="Clum A."/>
            <person name="Ohm R."/>
            <person name="Martin F."/>
            <person name="Silar P."/>
            <person name="Natvig D."/>
            <person name="Lalanne C."/>
            <person name="Gautier V."/>
            <person name="Ament-Velasquez S.L."/>
            <person name="Kruys A."/>
            <person name="Hutchinson M.I."/>
            <person name="Powell A.J."/>
            <person name="Barry K."/>
            <person name="Miller A.N."/>
            <person name="Grigoriev I.V."/>
            <person name="Debuchy R."/>
            <person name="Gladieux P."/>
            <person name="Thoren M.H."/>
            <person name="Johannesson H."/>
        </authorList>
    </citation>
    <scope>NUCLEOTIDE SEQUENCE</scope>
    <source>
        <strain evidence="4">CBS 103.79</strain>
    </source>
</reference>
<keyword evidence="2" id="KW-0560">Oxidoreductase</keyword>
<dbReference type="InterPro" id="IPR036291">
    <property type="entry name" value="NAD(P)-bd_dom_sf"/>
</dbReference>
<dbReference type="InterPro" id="IPR051609">
    <property type="entry name" value="NmrA/Isoflavone_reductase-like"/>
</dbReference>
<protein>
    <submittedName>
        <fullName evidence="4">NmrA-like domain-containing protein</fullName>
    </submittedName>
</protein>
<evidence type="ECO:0000313" key="4">
    <source>
        <dbReference type="EMBL" id="KAK3901748.1"/>
    </source>
</evidence>
<dbReference type="PANTHER" id="PTHR47706">
    <property type="entry name" value="NMRA-LIKE FAMILY PROTEIN"/>
    <property type="match status" value="1"/>
</dbReference>
<feature type="non-terminal residue" evidence="4">
    <location>
        <position position="128"/>
    </location>
</feature>
<name>A0AAN6MKW2_9PEZI</name>
<sequence>MASPIEVGVIGGTGKTGGSIVNGLLSSLTNFSVTSFTRESSLDSQANQDLLAQGVKVVGYSLDGPEAQKRLVKQLQGIDVLFSCMIWEHLEEQLPWIKASKTAGIKRFVPSEWVDPAPRGVIDIKDKG</sequence>
<evidence type="ECO:0000256" key="1">
    <source>
        <dbReference type="ARBA" id="ARBA00022857"/>
    </source>
</evidence>
<keyword evidence="1" id="KW-0521">NADP</keyword>
<keyword evidence="5" id="KW-1185">Reference proteome</keyword>
<feature type="domain" description="NmrA-like" evidence="3">
    <location>
        <begin position="7"/>
        <end position="113"/>
    </location>
</feature>
<reference evidence="4" key="1">
    <citation type="journal article" date="2023" name="Mol. Phylogenet. Evol.">
        <title>Genome-scale phylogeny and comparative genomics of the fungal order Sordariales.</title>
        <authorList>
            <person name="Hensen N."/>
            <person name="Bonometti L."/>
            <person name="Westerberg I."/>
            <person name="Brannstrom I.O."/>
            <person name="Guillou S."/>
            <person name="Cros-Aarteil S."/>
            <person name="Calhoun S."/>
            <person name="Haridas S."/>
            <person name="Kuo A."/>
            <person name="Mondo S."/>
            <person name="Pangilinan J."/>
            <person name="Riley R."/>
            <person name="LaButti K."/>
            <person name="Andreopoulos B."/>
            <person name="Lipzen A."/>
            <person name="Chen C."/>
            <person name="Yan M."/>
            <person name="Daum C."/>
            <person name="Ng V."/>
            <person name="Clum A."/>
            <person name="Steindorff A."/>
            <person name="Ohm R.A."/>
            <person name="Martin F."/>
            <person name="Silar P."/>
            <person name="Natvig D.O."/>
            <person name="Lalanne C."/>
            <person name="Gautier V."/>
            <person name="Ament-Velasquez S.L."/>
            <person name="Kruys A."/>
            <person name="Hutchinson M.I."/>
            <person name="Powell A.J."/>
            <person name="Barry K."/>
            <person name="Miller A.N."/>
            <person name="Grigoriev I.V."/>
            <person name="Debuchy R."/>
            <person name="Gladieux P."/>
            <person name="Hiltunen Thoren M."/>
            <person name="Johannesson H."/>
        </authorList>
    </citation>
    <scope>NUCLEOTIDE SEQUENCE</scope>
    <source>
        <strain evidence="4">CBS 103.79</strain>
    </source>
</reference>